<dbReference type="AlphaFoldDB" id="A0A5J4KI15"/>
<evidence type="ECO:0000313" key="1">
    <source>
        <dbReference type="EMBL" id="GER86552.1"/>
    </source>
</evidence>
<sequence length="164" mass="19004">MSSAEKQRLYTEVGVTRTTVQRWRNGENTPDPSHVHRLLNTLQHEEQKQLRTLMQDDPTLQMPEEMLTDELLHHIPHHVYEEVLRLARDAPNQFWLLGGNIVFHALSQLETTPQETGVEVLIARCMPPEKRTEKFVHYGSLQAEEHLHGEQISTAKIICSELSR</sequence>
<dbReference type="EMBL" id="BKZW01000001">
    <property type="protein sequence ID" value="GER86552.1"/>
    <property type="molecule type" value="Genomic_DNA"/>
</dbReference>
<organism evidence="1 2">
    <name type="scientific">Dictyobacter vulcani</name>
    <dbReference type="NCBI Taxonomy" id="2607529"/>
    <lineage>
        <taxon>Bacteria</taxon>
        <taxon>Bacillati</taxon>
        <taxon>Chloroflexota</taxon>
        <taxon>Ktedonobacteria</taxon>
        <taxon>Ktedonobacterales</taxon>
        <taxon>Dictyobacteraceae</taxon>
        <taxon>Dictyobacter</taxon>
    </lineage>
</organism>
<comment type="caution">
    <text evidence="1">The sequence shown here is derived from an EMBL/GenBank/DDBJ whole genome shotgun (WGS) entry which is preliminary data.</text>
</comment>
<accession>A0A5J4KI15</accession>
<dbReference type="CDD" id="cd00093">
    <property type="entry name" value="HTH_XRE"/>
    <property type="match status" value="1"/>
</dbReference>
<gene>
    <name evidence="1" type="ORF">KDW_07140</name>
</gene>
<reference evidence="1 2" key="1">
    <citation type="submission" date="2019-10" db="EMBL/GenBank/DDBJ databases">
        <title>Dictyobacter vulcani sp. nov., within the class Ktedonobacteria, isolated from soil of volcanic Mt. Zao.</title>
        <authorList>
            <person name="Zheng Y."/>
            <person name="Wang C.M."/>
            <person name="Sakai Y."/>
            <person name="Abe K."/>
            <person name="Yokota A."/>
            <person name="Yabe S."/>
        </authorList>
    </citation>
    <scope>NUCLEOTIDE SEQUENCE [LARGE SCALE GENOMIC DNA]</scope>
    <source>
        <strain evidence="1 2">W12</strain>
    </source>
</reference>
<protein>
    <submittedName>
        <fullName evidence="1">Uncharacterized protein</fullName>
    </submittedName>
</protein>
<evidence type="ECO:0000313" key="2">
    <source>
        <dbReference type="Proteomes" id="UP000326912"/>
    </source>
</evidence>
<name>A0A5J4KI15_9CHLR</name>
<dbReference type="Proteomes" id="UP000326912">
    <property type="component" value="Unassembled WGS sequence"/>
</dbReference>
<dbReference type="InterPro" id="IPR001387">
    <property type="entry name" value="Cro/C1-type_HTH"/>
</dbReference>
<keyword evidence="2" id="KW-1185">Reference proteome</keyword>
<proteinExistence type="predicted"/>